<evidence type="ECO:0000256" key="9">
    <source>
        <dbReference type="RuleBase" id="RU000461"/>
    </source>
</evidence>
<dbReference type="OMA" id="HELLFKW"/>
<evidence type="ECO:0008006" key="13">
    <source>
        <dbReference type="Google" id="ProtNLM"/>
    </source>
</evidence>
<dbReference type="PRINTS" id="PR00463">
    <property type="entry name" value="EP450I"/>
</dbReference>
<organism evidence="11 12">
    <name type="scientific">Daphnia pulex</name>
    <name type="common">Water flea</name>
    <dbReference type="NCBI Taxonomy" id="6669"/>
    <lineage>
        <taxon>Eukaryota</taxon>
        <taxon>Metazoa</taxon>
        <taxon>Ecdysozoa</taxon>
        <taxon>Arthropoda</taxon>
        <taxon>Crustacea</taxon>
        <taxon>Branchiopoda</taxon>
        <taxon>Diplostraca</taxon>
        <taxon>Cladocera</taxon>
        <taxon>Anomopoda</taxon>
        <taxon>Daphniidae</taxon>
        <taxon>Daphnia</taxon>
    </lineage>
</organism>
<dbReference type="Proteomes" id="UP000000305">
    <property type="component" value="Unassembled WGS sequence"/>
</dbReference>
<dbReference type="EMBL" id="GL732523">
    <property type="protein sequence ID" value="EFX89972.1"/>
    <property type="molecule type" value="Genomic_DNA"/>
</dbReference>
<keyword evidence="12" id="KW-1185">Reference proteome</keyword>
<keyword evidence="3 8" id="KW-0349">Heme</keyword>
<sequence length="531" mass="61427">METCASLKVRVQSNAHSFLRLQQPCEMFNLVLIAVAILLLPIAINLMWRKQSKSYRLPPGPKRNPVFGNLLDLIHSSIVLKEAPFLKFSKWAFQYGPICYLRFFRQRVVVISDARVAQQLCVGQSDKFSTRPPGLFLSRILKGRGIVFNDGLSWKEHRNFVTHEFRKFGFGNQAIEQRIQIVVDEYLHEISRTEGLAHDPHPNIATAIYNVIWTTISGEKFSWDDPFLRKIIANLETNLQAVELTGPHNYVTILSIWHLIRHNAFRLLMIVVKRLSYFKQLICKFKNQRKEAPISEVEDSMMYDYLVKMQGSKISGESTHFSETQLLWLVSDLFIAGGETTVTSLRWALLCLAKFPKVQERLRQEIVDTFGRDSTPTYSQRSQLPYMEAFIQETLRFNCSVPGMWRNTAQDATYENYEIPKDTWVLLHFWAMSNNKSLWEDVREFKPERFLNDDGGTFKKNENFLAFSAGKRQCPGESLARTELFLFTLGILQKFKVTLPDGQDVDIHSGQFGVTYTPPHHDIRFIPIDTV</sequence>
<evidence type="ECO:0000256" key="8">
    <source>
        <dbReference type="PIRSR" id="PIRSR602401-1"/>
    </source>
</evidence>
<dbReference type="GO" id="GO:0005506">
    <property type="term" value="F:iron ion binding"/>
    <property type="evidence" value="ECO:0007669"/>
    <property type="project" value="InterPro"/>
</dbReference>
<dbReference type="HOGENOM" id="CLU_001570_22_0_1"/>
<dbReference type="KEGG" id="dpx:DAPPUDRAFT_300053"/>
<evidence type="ECO:0000256" key="1">
    <source>
        <dbReference type="ARBA" id="ARBA00001971"/>
    </source>
</evidence>
<keyword evidence="6 8" id="KW-0408">Iron</keyword>
<reference evidence="11 12" key="1">
    <citation type="journal article" date="2011" name="Science">
        <title>The ecoresponsive genome of Daphnia pulex.</title>
        <authorList>
            <person name="Colbourne J.K."/>
            <person name="Pfrender M.E."/>
            <person name="Gilbert D."/>
            <person name="Thomas W.K."/>
            <person name="Tucker A."/>
            <person name="Oakley T.H."/>
            <person name="Tokishita S."/>
            <person name="Aerts A."/>
            <person name="Arnold G.J."/>
            <person name="Basu M.K."/>
            <person name="Bauer D.J."/>
            <person name="Caceres C.E."/>
            <person name="Carmel L."/>
            <person name="Casola C."/>
            <person name="Choi J.H."/>
            <person name="Detter J.C."/>
            <person name="Dong Q."/>
            <person name="Dusheyko S."/>
            <person name="Eads B.D."/>
            <person name="Frohlich T."/>
            <person name="Geiler-Samerotte K.A."/>
            <person name="Gerlach D."/>
            <person name="Hatcher P."/>
            <person name="Jogdeo S."/>
            <person name="Krijgsveld J."/>
            <person name="Kriventseva E.V."/>
            <person name="Kultz D."/>
            <person name="Laforsch C."/>
            <person name="Lindquist E."/>
            <person name="Lopez J."/>
            <person name="Manak J.R."/>
            <person name="Muller J."/>
            <person name="Pangilinan J."/>
            <person name="Patwardhan R.P."/>
            <person name="Pitluck S."/>
            <person name="Pritham E.J."/>
            <person name="Rechtsteiner A."/>
            <person name="Rho M."/>
            <person name="Rogozin I.B."/>
            <person name="Sakarya O."/>
            <person name="Salamov A."/>
            <person name="Schaack S."/>
            <person name="Shapiro H."/>
            <person name="Shiga Y."/>
            <person name="Skalitzky C."/>
            <person name="Smith Z."/>
            <person name="Souvorov A."/>
            <person name="Sung W."/>
            <person name="Tang Z."/>
            <person name="Tsuchiya D."/>
            <person name="Tu H."/>
            <person name="Vos H."/>
            <person name="Wang M."/>
            <person name="Wolf Y.I."/>
            <person name="Yamagata H."/>
            <person name="Yamada T."/>
            <person name="Ye Y."/>
            <person name="Shaw J.R."/>
            <person name="Andrews J."/>
            <person name="Crease T.J."/>
            <person name="Tang H."/>
            <person name="Lucas S.M."/>
            <person name="Robertson H.M."/>
            <person name="Bork P."/>
            <person name="Koonin E.V."/>
            <person name="Zdobnov E.M."/>
            <person name="Grigoriev I.V."/>
            <person name="Lynch M."/>
            <person name="Boore J.L."/>
        </authorList>
    </citation>
    <scope>NUCLEOTIDE SEQUENCE [LARGE SCALE GENOMIC DNA]</scope>
</reference>
<dbReference type="FunFam" id="1.10.630.10:FF:000072">
    <property type="entry name" value="3-hydroxyphenylacetate 6 hydroxylase"/>
    <property type="match status" value="1"/>
</dbReference>
<comment type="similarity">
    <text evidence="2 9">Belongs to the cytochrome P450 family.</text>
</comment>
<dbReference type="PhylomeDB" id="E9FS54"/>
<dbReference type="Pfam" id="PF00067">
    <property type="entry name" value="p450"/>
    <property type="match status" value="1"/>
</dbReference>
<feature type="binding site" description="axial binding residue" evidence="8">
    <location>
        <position position="474"/>
    </location>
    <ligand>
        <name>heme</name>
        <dbReference type="ChEBI" id="CHEBI:30413"/>
    </ligand>
    <ligandPart>
        <name>Fe</name>
        <dbReference type="ChEBI" id="CHEBI:18248"/>
    </ligandPart>
</feature>
<name>E9FS54_DAPPU</name>
<keyword evidence="7 9" id="KW-0503">Monooxygenase</keyword>
<dbReference type="InterPro" id="IPR001128">
    <property type="entry name" value="Cyt_P450"/>
</dbReference>
<dbReference type="GO" id="GO:0006805">
    <property type="term" value="P:xenobiotic metabolic process"/>
    <property type="evidence" value="ECO:0000318"/>
    <property type="project" value="GO_Central"/>
</dbReference>
<dbReference type="AlphaFoldDB" id="E9FS54"/>
<dbReference type="InterPro" id="IPR036396">
    <property type="entry name" value="Cyt_P450_sf"/>
</dbReference>
<dbReference type="InParanoid" id="E9FS54"/>
<keyword evidence="10" id="KW-0472">Membrane</keyword>
<proteinExistence type="inferred from homology"/>
<evidence type="ECO:0000256" key="3">
    <source>
        <dbReference type="ARBA" id="ARBA00022617"/>
    </source>
</evidence>
<comment type="cofactor">
    <cofactor evidence="1 8">
        <name>heme</name>
        <dbReference type="ChEBI" id="CHEBI:30413"/>
    </cofactor>
</comment>
<evidence type="ECO:0000313" key="12">
    <source>
        <dbReference type="Proteomes" id="UP000000305"/>
    </source>
</evidence>
<dbReference type="GO" id="GO:0005737">
    <property type="term" value="C:cytoplasm"/>
    <property type="evidence" value="ECO:0000318"/>
    <property type="project" value="GO_Central"/>
</dbReference>
<evidence type="ECO:0000256" key="2">
    <source>
        <dbReference type="ARBA" id="ARBA00010617"/>
    </source>
</evidence>
<evidence type="ECO:0000256" key="4">
    <source>
        <dbReference type="ARBA" id="ARBA00022723"/>
    </source>
</evidence>
<evidence type="ECO:0000313" key="11">
    <source>
        <dbReference type="EMBL" id="EFX89972.1"/>
    </source>
</evidence>
<dbReference type="GO" id="GO:0016712">
    <property type="term" value="F:oxidoreductase activity, acting on paired donors, with incorporation or reduction of molecular oxygen, reduced flavin or flavoprotein as one donor, and incorporation of one atom of oxygen"/>
    <property type="evidence" value="ECO:0000318"/>
    <property type="project" value="GO_Central"/>
</dbReference>
<evidence type="ECO:0000256" key="6">
    <source>
        <dbReference type="ARBA" id="ARBA00023004"/>
    </source>
</evidence>
<dbReference type="STRING" id="6669.E9FS54"/>
<dbReference type="eggNOG" id="KOG0156">
    <property type="taxonomic scope" value="Eukaryota"/>
</dbReference>
<dbReference type="PANTHER" id="PTHR24300:SF376">
    <property type="entry name" value="CYTOCHROME P450 15A1"/>
    <property type="match status" value="1"/>
</dbReference>
<dbReference type="OrthoDB" id="1055148at2759"/>
<keyword evidence="4 8" id="KW-0479">Metal-binding</keyword>
<evidence type="ECO:0000256" key="10">
    <source>
        <dbReference type="SAM" id="Phobius"/>
    </source>
</evidence>
<dbReference type="Gene3D" id="1.10.630.10">
    <property type="entry name" value="Cytochrome P450"/>
    <property type="match status" value="1"/>
</dbReference>
<keyword evidence="10" id="KW-1133">Transmembrane helix</keyword>
<dbReference type="PANTHER" id="PTHR24300">
    <property type="entry name" value="CYTOCHROME P450 508A4-RELATED"/>
    <property type="match status" value="1"/>
</dbReference>
<protein>
    <recommendedName>
        <fullName evidence="13">Cytochrome P450</fullName>
    </recommendedName>
</protein>
<feature type="transmembrane region" description="Helical" evidence="10">
    <location>
        <begin position="27"/>
        <end position="48"/>
    </location>
</feature>
<keyword evidence="10" id="KW-0812">Transmembrane</keyword>
<dbReference type="GO" id="GO:0020037">
    <property type="term" value="F:heme binding"/>
    <property type="evidence" value="ECO:0000318"/>
    <property type="project" value="GO_Central"/>
</dbReference>
<evidence type="ECO:0000256" key="7">
    <source>
        <dbReference type="ARBA" id="ARBA00023033"/>
    </source>
</evidence>
<dbReference type="InterPro" id="IPR002401">
    <property type="entry name" value="Cyt_P450_E_grp-I"/>
</dbReference>
<dbReference type="SUPFAM" id="SSF48264">
    <property type="entry name" value="Cytochrome P450"/>
    <property type="match status" value="1"/>
</dbReference>
<dbReference type="PROSITE" id="PS00086">
    <property type="entry name" value="CYTOCHROME_P450"/>
    <property type="match status" value="1"/>
</dbReference>
<gene>
    <name evidence="11" type="ORF">DAPPUDRAFT_300053</name>
</gene>
<dbReference type="GO" id="GO:0006082">
    <property type="term" value="P:organic acid metabolic process"/>
    <property type="evidence" value="ECO:0000318"/>
    <property type="project" value="GO_Central"/>
</dbReference>
<evidence type="ECO:0000256" key="5">
    <source>
        <dbReference type="ARBA" id="ARBA00023002"/>
    </source>
</evidence>
<accession>E9FS54</accession>
<keyword evidence="5 9" id="KW-0560">Oxidoreductase</keyword>
<dbReference type="GO" id="GO:0008202">
    <property type="term" value="P:steroid metabolic process"/>
    <property type="evidence" value="ECO:0000318"/>
    <property type="project" value="GO_Central"/>
</dbReference>
<dbReference type="InterPro" id="IPR050182">
    <property type="entry name" value="Cytochrome_P450_fam2"/>
</dbReference>
<dbReference type="InterPro" id="IPR017972">
    <property type="entry name" value="Cyt_P450_CS"/>
</dbReference>
<dbReference type="GO" id="GO:0008395">
    <property type="term" value="F:steroid hydroxylase activity"/>
    <property type="evidence" value="ECO:0000318"/>
    <property type="project" value="GO_Central"/>
</dbReference>
<dbReference type="PRINTS" id="PR00385">
    <property type="entry name" value="P450"/>
</dbReference>